<dbReference type="InterPro" id="IPR036250">
    <property type="entry name" value="AcylCo_DH-like_C"/>
</dbReference>
<evidence type="ECO:0000256" key="4">
    <source>
        <dbReference type="ARBA" id="ARBA00022827"/>
    </source>
</evidence>
<dbReference type="FunFam" id="2.40.110.10:FF:000011">
    <property type="entry name" value="Acyl-CoA dehydrogenase FadE34"/>
    <property type="match status" value="1"/>
</dbReference>
<feature type="domain" description="Acyl-CoA oxidase/dehydrogenase middle" evidence="7">
    <location>
        <begin position="129"/>
        <end position="223"/>
    </location>
</feature>
<sequence>MNFGVKQELDWNTLSDDDFRQRVRVFLEENYPEDFRHVQRRLRWTENGGWFRQVAKKGWLAPNWPLEFGGLGLAPAKQLIFLDEHERIGVGRYADHGIHMVGPVLIKWGTPEQQEKYLPRILDCEHRWCQGYSEPNAGSDLASLRTSAVVDGDSYVINGHKIWTSMAQDCTHIYVLAKTDPSVKKQVGISFFLVNLDQPGITVRPIKNLAGEEEFCEVFFDNVRTHSSNLVGGLNNGWTVAKSLLGFERIFIGSPKLPENALQQLTRLAEKQGLANNPVFQDKYIQLQLDVEHLSAIYQKYAQIATSGGALGSDVSMLKIWATETYQRIADLLLETAGPTAALLPGDDIGESAGNVLSAYYNARLPTIYSGTNEIQRDIIAKQVLNLPA</sequence>
<gene>
    <name evidence="9" type="ORF">CR155_13505</name>
</gene>
<evidence type="ECO:0000259" key="8">
    <source>
        <dbReference type="Pfam" id="PF02771"/>
    </source>
</evidence>
<dbReference type="PANTHER" id="PTHR43292">
    <property type="entry name" value="ACYL-COA DEHYDROGENASE"/>
    <property type="match status" value="1"/>
</dbReference>
<dbReference type="GO" id="GO:0016627">
    <property type="term" value="F:oxidoreductase activity, acting on the CH-CH group of donors"/>
    <property type="evidence" value="ECO:0007669"/>
    <property type="project" value="InterPro"/>
</dbReference>
<dbReference type="InterPro" id="IPR006091">
    <property type="entry name" value="Acyl-CoA_Oxase/DH_mid-dom"/>
</dbReference>
<name>A0A2N4UE43_9BURK</name>
<dbReference type="InterPro" id="IPR052161">
    <property type="entry name" value="Mycobact_Acyl-CoA_DH"/>
</dbReference>
<proteinExistence type="inferred from homology"/>
<evidence type="ECO:0000259" key="7">
    <source>
        <dbReference type="Pfam" id="PF02770"/>
    </source>
</evidence>
<dbReference type="SUPFAM" id="SSF56645">
    <property type="entry name" value="Acyl-CoA dehydrogenase NM domain-like"/>
    <property type="match status" value="1"/>
</dbReference>
<evidence type="ECO:0000256" key="3">
    <source>
        <dbReference type="ARBA" id="ARBA00022630"/>
    </source>
</evidence>
<dbReference type="Proteomes" id="UP000234328">
    <property type="component" value="Unassembled WGS sequence"/>
</dbReference>
<evidence type="ECO:0000313" key="10">
    <source>
        <dbReference type="Proteomes" id="UP000234328"/>
    </source>
</evidence>
<reference evidence="9 10" key="1">
    <citation type="submission" date="2017-10" db="EMBL/GenBank/DDBJ databases">
        <title>Two draft genome sequences of Pusillimonas sp. strains isolated from a nitrate- and radionuclide-contaminated groundwater in Russia.</title>
        <authorList>
            <person name="Grouzdev D.S."/>
            <person name="Tourova T.P."/>
            <person name="Goeva M.A."/>
            <person name="Babich T.L."/>
            <person name="Sokolova D.S."/>
            <person name="Abdullin R."/>
            <person name="Poltaraus A.B."/>
            <person name="Toshchakov S.V."/>
            <person name="Nazina T.N."/>
        </authorList>
    </citation>
    <scope>NUCLEOTIDE SEQUENCE [LARGE SCALE GENOMIC DNA]</scope>
    <source>
        <strain evidence="9 10">JR1/69-2-13</strain>
    </source>
</reference>
<dbReference type="InterPro" id="IPR009075">
    <property type="entry name" value="AcylCo_DH/oxidase_C"/>
</dbReference>
<comment type="caution">
    <text evidence="9">The sequence shown here is derived from an EMBL/GenBank/DDBJ whole genome shotgun (WGS) entry which is preliminary data.</text>
</comment>
<comment type="similarity">
    <text evidence="2">Belongs to the acyl-CoA dehydrogenase family.</text>
</comment>
<dbReference type="InterPro" id="IPR037069">
    <property type="entry name" value="AcylCoA_DH/ox_N_sf"/>
</dbReference>
<feature type="domain" description="Acyl-CoA dehydrogenase/oxidase N-terminal" evidence="8">
    <location>
        <begin position="17"/>
        <end position="123"/>
    </location>
</feature>
<feature type="domain" description="Acyl-CoA dehydrogenase/oxidase C-terminal" evidence="6">
    <location>
        <begin position="235"/>
        <end position="385"/>
    </location>
</feature>
<dbReference type="RefSeq" id="WP_102070563.1">
    <property type="nucleotide sequence ID" value="NZ_PDNV01000008.1"/>
</dbReference>
<dbReference type="GO" id="GO:0005886">
    <property type="term" value="C:plasma membrane"/>
    <property type="evidence" value="ECO:0007669"/>
    <property type="project" value="TreeGrafter"/>
</dbReference>
<dbReference type="SUPFAM" id="SSF47203">
    <property type="entry name" value="Acyl-CoA dehydrogenase C-terminal domain-like"/>
    <property type="match status" value="1"/>
</dbReference>
<organism evidence="9 10">
    <name type="scientific">Pollutimonas nitritireducens</name>
    <dbReference type="NCBI Taxonomy" id="2045209"/>
    <lineage>
        <taxon>Bacteria</taxon>
        <taxon>Pseudomonadati</taxon>
        <taxon>Pseudomonadota</taxon>
        <taxon>Betaproteobacteria</taxon>
        <taxon>Burkholderiales</taxon>
        <taxon>Alcaligenaceae</taxon>
        <taxon>Pollutimonas</taxon>
    </lineage>
</organism>
<accession>A0A2N4UE43</accession>
<keyword evidence="5" id="KW-0560">Oxidoreductase</keyword>
<dbReference type="Gene3D" id="2.40.110.10">
    <property type="entry name" value="Butyryl-CoA Dehydrogenase, subunit A, domain 2"/>
    <property type="match status" value="1"/>
</dbReference>
<evidence type="ECO:0000256" key="1">
    <source>
        <dbReference type="ARBA" id="ARBA00001974"/>
    </source>
</evidence>
<evidence type="ECO:0000259" key="6">
    <source>
        <dbReference type="Pfam" id="PF00441"/>
    </source>
</evidence>
<dbReference type="InterPro" id="IPR009100">
    <property type="entry name" value="AcylCoA_DH/oxidase_NM_dom_sf"/>
</dbReference>
<comment type="cofactor">
    <cofactor evidence="1">
        <name>FAD</name>
        <dbReference type="ChEBI" id="CHEBI:57692"/>
    </cofactor>
</comment>
<dbReference type="Pfam" id="PF02771">
    <property type="entry name" value="Acyl-CoA_dh_N"/>
    <property type="match status" value="1"/>
</dbReference>
<keyword evidence="4" id="KW-0274">FAD</keyword>
<dbReference type="EMBL" id="PDNV01000008">
    <property type="protein sequence ID" value="PLC53293.1"/>
    <property type="molecule type" value="Genomic_DNA"/>
</dbReference>
<protein>
    <submittedName>
        <fullName evidence="9">Acyl-CoA dehydrogenase</fullName>
    </submittedName>
</protein>
<dbReference type="InterPro" id="IPR046373">
    <property type="entry name" value="Acyl-CoA_Oxase/DH_mid-dom_sf"/>
</dbReference>
<keyword evidence="3" id="KW-0285">Flavoprotein</keyword>
<evidence type="ECO:0000313" key="9">
    <source>
        <dbReference type="EMBL" id="PLC53293.1"/>
    </source>
</evidence>
<dbReference type="InterPro" id="IPR013786">
    <property type="entry name" value="AcylCoA_DH/ox_N"/>
</dbReference>
<keyword evidence="10" id="KW-1185">Reference proteome</keyword>
<dbReference type="GO" id="GO:0050660">
    <property type="term" value="F:flavin adenine dinucleotide binding"/>
    <property type="evidence" value="ECO:0007669"/>
    <property type="project" value="InterPro"/>
</dbReference>
<evidence type="ECO:0000256" key="2">
    <source>
        <dbReference type="ARBA" id="ARBA00009347"/>
    </source>
</evidence>
<dbReference type="OrthoDB" id="9770681at2"/>
<dbReference type="Pfam" id="PF00441">
    <property type="entry name" value="Acyl-CoA_dh_1"/>
    <property type="match status" value="1"/>
</dbReference>
<dbReference type="AlphaFoldDB" id="A0A2N4UE43"/>
<evidence type="ECO:0000256" key="5">
    <source>
        <dbReference type="ARBA" id="ARBA00023002"/>
    </source>
</evidence>
<dbReference type="Gene3D" id="1.10.540.10">
    <property type="entry name" value="Acyl-CoA dehydrogenase/oxidase, N-terminal domain"/>
    <property type="match status" value="1"/>
</dbReference>
<dbReference type="Gene3D" id="1.20.140.10">
    <property type="entry name" value="Butyryl-CoA Dehydrogenase, subunit A, domain 3"/>
    <property type="match status" value="1"/>
</dbReference>
<dbReference type="Pfam" id="PF02770">
    <property type="entry name" value="Acyl-CoA_dh_M"/>
    <property type="match status" value="1"/>
</dbReference>
<dbReference type="PANTHER" id="PTHR43292:SF3">
    <property type="entry name" value="ACYL-COA DEHYDROGENASE FADE29"/>
    <property type="match status" value="1"/>
</dbReference>